<dbReference type="GO" id="GO:0003714">
    <property type="term" value="F:transcription corepressor activity"/>
    <property type="evidence" value="ECO:0007669"/>
    <property type="project" value="InterPro"/>
</dbReference>
<dbReference type="AlphaFoldDB" id="A0A0K8UCG6"/>
<evidence type="ECO:0000259" key="7">
    <source>
        <dbReference type="PROSITE" id="PS51457"/>
    </source>
</evidence>
<proteinExistence type="predicted"/>
<dbReference type="InterPro" id="IPR018379">
    <property type="entry name" value="BEN_domain"/>
</dbReference>
<comment type="subcellular location">
    <subcellularLocation>
        <location evidence="1">Nucleus</location>
    </subcellularLocation>
</comment>
<dbReference type="Pfam" id="PF10523">
    <property type="entry name" value="BEN"/>
    <property type="match status" value="1"/>
</dbReference>
<dbReference type="PROSITE" id="PS51457">
    <property type="entry name" value="BEN"/>
    <property type="match status" value="1"/>
</dbReference>
<dbReference type="GO" id="GO:0005634">
    <property type="term" value="C:nucleus"/>
    <property type="evidence" value="ECO:0007669"/>
    <property type="project" value="UniProtKB-SubCell"/>
</dbReference>
<keyword evidence="4" id="KW-0804">Transcription</keyword>
<dbReference type="GO" id="GO:0003677">
    <property type="term" value="F:DNA binding"/>
    <property type="evidence" value="ECO:0007669"/>
    <property type="project" value="InterPro"/>
</dbReference>
<gene>
    <name evidence="8" type="ORF">c0_g1_i1</name>
</gene>
<sequence length="215" mass="23962">MANNSVHNMPNINSSAEGGRGLSVASKQLKRRREFEARFIDAKRQRTSEPENDVVIRQLATFQLFMLSLTEAARAQLLEPQEGNATVPIVIATVDEPQEVSTAQLPRETADGNSVIIGPNGTTVKKVDFDKTRWISASLATRSLLMLVFDRQTLTTHTLSGKPSPAFPNHHIKPPLDPLKVTDVIHCIQNRFQCSEEHVRQIITMKCADVARTRK</sequence>
<dbReference type="SMART" id="SM01025">
    <property type="entry name" value="BEN"/>
    <property type="match status" value="1"/>
</dbReference>
<evidence type="ECO:0000256" key="6">
    <source>
        <dbReference type="SAM" id="MobiDB-lite"/>
    </source>
</evidence>
<dbReference type="GO" id="GO:0045666">
    <property type="term" value="P:positive regulation of neuron differentiation"/>
    <property type="evidence" value="ECO:0007669"/>
    <property type="project" value="InterPro"/>
</dbReference>
<feature type="compositionally biased region" description="Polar residues" evidence="6">
    <location>
        <begin position="1"/>
        <end position="16"/>
    </location>
</feature>
<keyword evidence="5" id="KW-0539">Nucleus</keyword>
<dbReference type="GO" id="GO:0045746">
    <property type="term" value="P:negative regulation of Notch signaling pathway"/>
    <property type="evidence" value="ECO:0007669"/>
    <property type="project" value="InterPro"/>
</dbReference>
<dbReference type="OrthoDB" id="8186171at2759"/>
<dbReference type="PANTHER" id="PTHR35346:SF1">
    <property type="entry name" value="BEN DOMAIN-CONTAINING PROTEIN 6"/>
    <property type="match status" value="1"/>
</dbReference>
<evidence type="ECO:0000256" key="1">
    <source>
        <dbReference type="ARBA" id="ARBA00004123"/>
    </source>
</evidence>
<evidence type="ECO:0000313" key="8">
    <source>
        <dbReference type="EMBL" id="JAI24261.1"/>
    </source>
</evidence>
<evidence type="ECO:0000256" key="2">
    <source>
        <dbReference type="ARBA" id="ARBA00022491"/>
    </source>
</evidence>
<dbReference type="EMBL" id="GDHF01028053">
    <property type="protein sequence ID" value="JAI24261.1"/>
    <property type="molecule type" value="Transcribed_RNA"/>
</dbReference>
<dbReference type="Gene3D" id="1.10.10.2590">
    <property type="entry name" value="BEN domain"/>
    <property type="match status" value="1"/>
</dbReference>
<feature type="domain" description="BEN" evidence="7">
    <location>
        <begin position="119"/>
        <end position="214"/>
    </location>
</feature>
<feature type="region of interest" description="Disordered" evidence="6">
    <location>
        <begin position="1"/>
        <end position="24"/>
    </location>
</feature>
<organism evidence="8">
    <name type="scientific">Bactrocera latifrons</name>
    <name type="common">Malaysian fruit fly</name>
    <name type="synonym">Chaetodacus latifrons</name>
    <dbReference type="NCBI Taxonomy" id="174628"/>
    <lineage>
        <taxon>Eukaryota</taxon>
        <taxon>Metazoa</taxon>
        <taxon>Ecdysozoa</taxon>
        <taxon>Arthropoda</taxon>
        <taxon>Hexapoda</taxon>
        <taxon>Insecta</taxon>
        <taxon>Pterygota</taxon>
        <taxon>Neoptera</taxon>
        <taxon>Endopterygota</taxon>
        <taxon>Diptera</taxon>
        <taxon>Brachycera</taxon>
        <taxon>Muscomorpha</taxon>
        <taxon>Tephritoidea</taxon>
        <taxon>Tephritidae</taxon>
        <taxon>Bactrocera</taxon>
        <taxon>Bactrocera</taxon>
    </lineage>
</organism>
<evidence type="ECO:0000256" key="5">
    <source>
        <dbReference type="ARBA" id="ARBA00023242"/>
    </source>
</evidence>
<name>A0A0K8UCG6_BACLA</name>
<accession>A0A0K8UCG6</accession>
<reference evidence="8" key="1">
    <citation type="submission" date="2015-06" db="EMBL/GenBank/DDBJ databases">
        <authorList>
            <person name="Hoefler B.C."/>
            <person name="Straight P.D."/>
        </authorList>
    </citation>
    <scope>NUCLEOTIDE SEQUENCE</scope>
</reference>
<keyword evidence="2" id="KW-0678">Repressor</keyword>
<dbReference type="PANTHER" id="PTHR35346">
    <property type="entry name" value="BEN DOMAIN-CONTAINING PROTEIN 6"/>
    <property type="match status" value="1"/>
</dbReference>
<keyword evidence="3" id="KW-0805">Transcription regulation</keyword>
<dbReference type="InterPro" id="IPR037496">
    <property type="entry name" value="BEND6-like"/>
</dbReference>
<protein>
    <recommendedName>
        <fullName evidence="7">BEN domain-containing protein</fullName>
    </recommendedName>
</protein>
<evidence type="ECO:0000256" key="4">
    <source>
        <dbReference type="ARBA" id="ARBA00023163"/>
    </source>
</evidence>
<evidence type="ECO:0000256" key="3">
    <source>
        <dbReference type="ARBA" id="ARBA00023015"/>
    </source>
</evidence>